<keyword evidence="7" id="KW-1185">Reference proteome</keyword>
<feature type="compositionally biased region" description="Basic and acidic residues" evidence="3">
    <location>
        <begin position="286"/>
        <end position="307"/>
    </location>
</feature>
<feature type="region of interest" description="Disordered" evidence="3">
    <location>
        <begin position="210"/>
        <end position="234"/>
    </location>
</feature>
<name>A0AAP0DGS7_9ASTR</name>
<dbReference type="InterPro" id="IPR057242">
    <property type="entry name" value="PCFS4-like"/>
</dbReference>
<dbReference type="SUPFAM" id="SSF48464">
    <property type="entry name" value="ENTH/VHS domain"/>
    <property type="match status" value="1"/>
</dbReference>
<dbReference type="Pfam" id="PF04818">
    <property type="entry name" value="CID"/>
    <property type="match status" value="1"/>
</dbReference>
<feature type="region of interest" description="Disordered" evidence="3">
    <location>
        <begin position="348"/>
        <end position="382"/>
    </location>
</feature>
<feature type="region of interest" description="Disordered" evidence="3">
    <location>
        <begin position="248"/>
        <end position="314"/>
    </location>
</feature>
<dbReference type="InterPro" id="IPR008942">
    <property type="entry name" value="ENTH_VHS"/>
</dbReference>
<feature type="region of interest" description="Disordered" evidence="3">
    <location>
        <begin position="394"/>
        <end position="439"/>
    </location>
</feature>
<keyword evidence="1" id="KW-0507">mRNA processing</keyword>
<dbReference type="GO" id="GO:0031124">
    <property type="term" value="P:mRNA 3'-end processing"/>
    <property type="evidence" value="ECO:0007669"/>
    <property type="project" value="InterPro"/>
</dbReference>
<dbReference type="FunFam" id="1.25.40.90:FF:000023">
    <property type="entry name" value="polyadenylation and cleavage factor homolog 4"/>
    <property type="match status" value="1"/>
</dbReference>
<dbReference type="CDD" id="cd16982">
    <property type="entry name" value="CID_Pcf11"/>
    <property type="match status" value="1"/>
</dbReference>
<dbReference type="Proteomes" id="UP001408789">
    <property type="component" value="Unassembled WGS sequence"/>
</dbReference>
<dbReference type="InterPro" id="IPR013087">
    <property type="entry name" value="Znf_C2H2_type"/>
</dbReference>
<feature type="compositionally biased region" description="Polar residues" evidence="3">
    <location>
        <begin position="210"/>
        <end position="225"/>
    </location>
</feature>
<accession>A0AAP0DGS7</accession>
<keyword evidence="2" id="KW-0862">Zinc</keyword>
<sequence>MEMNGNSRGRSFDRSSRNPATMKKPRLITEEPTILRSGYNPNGENRPVVQRPPAGFRPAVERDGDGYQPQSLSQIKQQQHQELVSQYRTALAELTFNSKPIITNLTIIAGENLQAAKAISATICNNIIEVPSDQKLPSLYLLDSIVKNIGRDYIKHFSTKLPEVFCKAYRQVDSAVHSGMRHLFGTWKGVFPPQTLQSIEKELGFQSVGNGSTSGLTTARAESQPQRPPARSIHVNPKYLEARQKLQHSTRANDTSGDITRNLINNSPEDTGRQDRTAASVSLQRARADPRLKLHQAQREAESDLTHENSGTLYNNFDFGSDLSSERVAEHTTETISRLARNSFDIKHGLHNRPIPRSAIPDVKLQSMNKGSGEISRSWKNSDEEEYMWDDVSSVAAPKPASSNSSKRDPRLYFDPEKPVTKTATPSGQQPPRQRPHSQYQSNLLPYDLADQDLVDSDGKAPRPRIQKTTGISSQSHQDSYQINPHISQVTNSQKSKIRNSHTPIPQLPIKHTPFLPLDQPEPVSDPVPAIISSPAHPTSSSSLLAAVSGIFGNKPIPSTVSSNVDNTASGDMSSILSTLVAKGLISTSKDNSKNQSPSDDNISPIVASSVIPTIISPIVASSVIPAISSIVASSVIPAISPIVASSVISTSSTSVDLSPSKPAPKSITNIAQSTIEEIKCPIGFQFRTDVIREFHPGVISDLIEELPHQCSICGLRFKLQARFDKHMEWHTLKNSDSDPSRRWFLNSEDWVNGSCTESTLEIDGEMMVNADESQSVCVLCGEMFEDFYSLERSKWMFKGAAYLDITNGEVGNCKNGVIVHVNCVSDHSLTDLGLVNDVKEEKGVC</sequence>
<dbReference type="Gene3D" id="1.25.40.90">
    <property type="match status" value="1"/>
</dbReference>
<dbReference type="SMART" id="SM00582">
    <property type="entry name" value="RPR"/>
    <property type="match status" value="1"/>
</dbReference>
<feature type="domain" description="C2H2-type" evidence="4">
    <location>
        <begin position="709"/>
        <end position="736"/>
    </location>
</feature>
<evidence type="ECO:0000313" key="6">
    <source>
        <dbReference type="EMBL" id="KAK9072785.1"/>
    </source>
</evidence>
<feature type="region of interest" description="Disordered" evidence="3">
    <location>
        <begin position="454"/>
        <end position="482"/>
    </location>
</feature>
<evidence type="ECO:0000256" key="1">
    <source>
        <dbReference type="ARBA" id="ARBA00022664"/>
    </source>
</evidence>
<dbReference type="InterPro" id="IPR006569">
    <property type="entry name" value="CID_dom"/>
</dbReference>
<dbReference type="Gene3D" id="3.30.160.60">
    <property type="entry name" value="Classic Zinc Finger"/>
    <property type="match status" value="1"/>
</dbReference>
<feature type="compositionally biased region" description="Basic and acidic residues" evidence="3">
    <location>
        <begin position="406"/>
        <end position="420"/>
    </location>
</feature>
<evidence type="ECO:0000256" key="2">
    <source>
        <dbReference type="PROSITE-ProRule" id="PRU00042"/>
    </source>
</evidence>
<evidence type="ECO:0000256" key="3">
    <source>
        <dbReference type="SAM" id="MobiDB-lite"/>
    </source>
</evidence>
<dbReference type="GO" id="GO:0000993">
    <property type="term" value="F:RNA polymerase II complex binding"/>
    <property type="evidence" value="ECO:0007669"/>
    <property type="project" value="InterPro"/>
</dbReference>
<dbReference type="GO" id="GO:0005849">
    <property type="term" value="C:mRNA cleavage factor complex"/>
    <property type="evidence" value="ECO:0007669"/>
    <property type="project" value="TreeGrafter"/>
</dbReference>
<protein>
    <recommendedName>
        <fullName evidence="8">CID domain-containing protein</fullName>
    </recommendedName>
</protein>
<feature type="compositionally biased region" description="Polar residues" evidence="3">
    <location>
        <begin position="467"/>
        <end position="482"/>
    </location>
</feature>
<keyword evidence="2" id="KW-0863">Zinc-finger</keyword>
<keyword evidence="2" id="KW-0479">Metal-binding</keyword>
<dbReference type="PROSITE" id="PS00028">
    <property type="entry name" value="ZINC_FINGER_C2H2_1"/>
    <property type="match status" value="1"/>
</dbReference>
<reference evidence="6 7" key="1">
    <citation type="submission" date="2024-04" db="EMBL/GenBank/DDBJ databases">
        <title>The reference genome of an endangered Asteraceae, Deinandra increscens subsp. villosa, native to the Central Coast of California.</title>
        <authorList>
            <person name="Guilliams M."/>
            <person name="Hasenstab-Lehman K."/>
            <person name="Meyer R."/>
            <person name="Mcevoy S."/>
        </authorList>
    </citation>
    <scope>NUCLEOTIDE SEQUENCE [LARGE SCALE GENOMIC DNA]</scope>
    <source>
        <tissue evidence="6">Leaf</tissue>
    </source>
</reference>
<dbReference type="Pfam" id="PF23228">
    <property type="entry name" value="zf_PCFS4"/>
    <property type="match status" value="1"/>
</dbReference>
<feature type="domain" description="CID" evidence="5">
    <location>
        <begin position="79"/>
        <end position="207"/>
    </location>
</feature>
<dbReference type="GO" id="GO:0003729">
    <property type="term" value="F:mRNA binding"/>
    <property type="evidence" value="ECO:0007669"/>
    <property type="project" value="InterPro"/>
</dbReference>
<feature type="compositionally biased region" description="Polar residues" evidence="3">
    <location>
        <begin position="248"/>
        <end position="269"/>
    </location>
</feature>
<comment type="caution">
    <text evidence="6">The sequence shown here is derived from an EMBL/GenBank/DDBJ whole genome shotgun (WGS) entry which is preliminary data.</text>
</comment>
<evidence type="ECO:0000259" key="4">
    <source>
        <dbReference type="PROSITE" id="PS50157"/>
    </source>
</evidence>
<gene>
    <name evidence="6" type="ORF">SSX86_009220</name>
</gene>
<evidence type="ECO:0008006" key="8">
    <source>
        <dbReference type="Google" id="ProtNLM"/>
    </source>
</evidence>
<dbReference type="GO" id="GO:0006369">
    <property type="term" value="P:termination of RNA polymerase II transcription"/>
    <property type="evidence" value="ECO:0007669"/>
    <property type="project" value="InterPro"/>
</dbReference>
<evidence type="ECO:0000259" key="5">
    <source>
        <dbReference type="PROSITE" id="PS51391"/>
    </source>
</evidence>
<proteinExistence type="predicted"/>
<dbReference type="PANTHER" id="PTHR15921:SF10">
    <property type="entry name" value="ZINC FINGER, C2H2, ENTH_VHS-RELATED"/>
    <property type="match status" value="1"/>
</dbReference>
<feature type="region of interest" description="Disordered" evidence="3">
    <location>
        <begin position="1"/>
        <end position="69"/>
    </location>
</feature>
<organism evidence="6 7">
    <name type="scientific">Deinandra increscens subsp. villosa</name>
    <dbReference type="NCBI Taxonomy" id="3103831"/>
    <lineage>
        <taxon>Eukaryota</taxon>
        <taxon>Viridiplantae</taxon>
        <taxon>Streptophyta</taxon>
        <taxon>Embryophyta</taxon>
        <taxon>Tracheophyta</taxon>
        <taxon>Spermatophyta</taxon>
        <taxon>Magnoliopsida</taxon>
        <taxon>eudicotyledons</taxon>
        <taxon>Gunneridae</taxon>
        <taxon>Pentapetalae</taxon>
        <taxon>asterids</taxon>
        <taxon>campanulids</taxon>
        <taxon>Asterales</taxon>
        <taxon>Asteraceae</taxon>
        <taxon>Asteroideae</taxon>
        <taxon>Heliantheae alliance</taxon>
        <taxon>Madieae</taxon>
        <taxon>Madiinae</taxon>
        <taxon>Deinandra</taxon>
    </lineage>
</organism>
<dbReference type="GO" id="GO:0008270">
    <property type="term" value="F:zinc ion binding"/>
    <property type="evidence" value="ECO:0007669"/>
    <property type="project" value="UniProtKB-KW"/>
</dbReference>
<evidence type="ECO:0000313" key="7">
    <source>
        <dbReference type="Proteomes" id="UP001408789"/>
    </source>
</evidence>
<dbReference type="InterPro" id="IPR045154">
    <property type="entry name" value="PCF11-like"/>
</dbReference>
<dbReference type="GO" id="GO:0005737">
    <property type="term" value="C:cytoplasm"/>
    <property type="evidence" value="ECO:0007669"/>
    <property type="project" value="TreeGrafter"/>
</dbReference>
<dbReference type="InterPro" id="IPR047415">
    <property type="entry name" value="Pcf11_CID"/>
</dbReference>
<dbReference type="EMBL" id="JBCNJP010000010">
    <property type="protein sequence ID" value="KAK9072785.1"/>
    <property type="molecule type" value="Genomic_DNA"/>
</dbReference>
<feature type="compositionally biased region" description="Polar residues" evidence="3">
    <location>
        <begin position="422"/>
        <end position="439"/>
    </location>
</feature>
<dbReference type="AlphaFoldDB" id="A0AAP0DGS7"/>
<feature type="compositionally biased region" description="Low complexity" evidence="3">
    <location>
        <begin position="394"/>
        <end position="405"/>
    </location>
</feature>
<dbReference type="PROSITE" id="PS51391">
    <property type="entry name" value="CID"/>
    <property type="match status" value="1"/>
</dbReference>
<dbReference type="PROSITE" id="PS50157">
    <property type="entry name" value="ZINC_FINGER_C2H2_2"/>
    <property type="match status" value="1"/>
</dbReference>
<dbReference type="PANTHER" id="PTHR15921">
    <property type="entry name" value="PRE-MRNA CLEAVAGE COMPLEX II"/>
    <property type="match status" value="1"/>
</dbReference>